<sequence>MNNRTTQTVICFSSPFLLPGFEAPQPAGDYRVDYDEEPLEGAFRLAWRRIAAFIYLPAIAMQGSARQMVPINISDLEAILEKDHQQS</sequence>
<dbReference type="EMBL" id="FMAH01000037">
    <property type="protein sequence ID" value="SCB42479.1"/>
    <property type="molecule type" value="Genomic_DNA"/>
</dbReference>
<accession>A0A1C3WR81</accession>
<gene>
    <name evidence="1" type="ORF">GA0061102_103733</name>
</gene>
<organism evidence="1 2">
    <name type="scientific">Rhizobium miluonense</name>
    <dbReference type="NCBI Taxonomy" id="411945"/>
    <lineage>
        <taxon>Bacteria</taxon>
        <taxon>Pseudomonadati</taxon>
        <taxon>Pseudomonadota</taxon>
        <taxon>Alphaproteobacteria</taxon>
        <taxon>Hyphomicrobiales</taxon>
        <taxon>Rhizobiaceae</taxon>
        <taxon>Rhizobium/Agrobacterium group</taxon>
        <taxon>Rhizobium</taxon>
    </lineage>
</organism>
<evidence type="ECO:0000313" key="1">
    <source>
        <dbReference type="EMBL" id="SCB42479.1"/>
    </source>
</evidence>
<evidence type="ECO:0000313" key="2">
    <source>
        <dbReference type="Proteomes" id="UP000199435"/>
    </source>
</evidence>
<dbReference type="OrthoDB" id="8378722at2"/>
<keyword evidence="2" id="KW-1185">Reference proteome</keyword>
<reference evidence="2" key="1">
    <citation type="submission" date="2016-08" db="EMBL/GenBank/DDBJ databases">
        <authorList>
            <person name="Varghese N."/>
            <person name="Submissions Spin"/>
        </authorList>
    </citation>
    <scope>NUCLEOTIDE SEQUENCE [LARGE SCALE GENOMIC DNA]</scope>
    <source>
        <strain evidence="2">HAMBI 2971</strain>
    </source>
</reference>
<dbReference type="AlphaFoldDB" id="A0A1C3WR81"/>
<name>A0A1C3WR81_9HYPH</name>
<dbReference type="RefSeq" id="WP_092854037.1">
    <property type="nucleotide sequence ID" value="NZ_FMAH01000037.1"/>
</dbReference>
<protein>
    <submittedName>
        <fullName evidence="1">Uncharacterized protein</fullName>
    </submittedName>
</protein>
<proteinExistence type="predicted"/>
<dbReference type="Proteomes" id="UP000199435">
    <property type="component" value="Unassembled WGS sequence"/>
</dbReference>